<protein>
    <submittedName>
        <fullName evidence="1">Protein PS1</fullName>
    </submittedName>
</protein>
<accession>A0A8J5NDA3</accession>
<evidence type="ECO:0000313" key="1">
    <source>
        <dbReference type="EMBL" id="KAG7402429.1"/>
    </source>
</evidence>
<evidence type="ECO:0000313" key="2">
    <source>
        <dbReference type="Proteomes" id="UP000694050"/>
    </source>
</evidence>
<name>A0A8J5NDA3_FUSOX</name>
<dbReference type="Pfam" id="PF08310">
    <property type="entry name" value="LGFP"/>
    <property type="match status" value="5"/>
</dbReference>
<dbReference type="Proteomes" id="UP000694050">
    <property type="component" value="Unassembled WGS sequence"/>
</dbReference>
<dbReference type="InterPro" id="IPR013207">
    <property type="entry name" value="LGFP"/>
</dbReference>
<reference evidence="1" key="1">
    <citation type="submission" date="2021-04" db="EMBL/GenBank/DDBJ databases">
        <title>First draft genome resource for Brassicaceae pathogens Fusarium oxysporum f. sp. raphani and Fusarium oxysporum f. sp. rapae.</title>
        <authorList>
            <person name="Asai S."/>
        </authorList>
    </citation>
    <scope>NUCLEOTIDE SEQUENCE</scope>
    <source>
        <strain evidence="1">Tf1208</strain>
    </source>
</reference>
<gene>
    <name evidence="1" type="primary">csp1</name>
    <name evidence="1" type="ORF">Forpe1208_v017211</name>
</gene>
<dbReference type="EMBL" id="JAELUQ010000021">
    <property type="protein sequence ID" value="KAG7402429.1"/>
    <property type="molecule type" value="Genomic_DNA"/>
</dbReference>
<dbReference type="AlphaFoldDB" id="A0A8J5NDA3"/>
<proteinExistence type="predicted"/>
<comment type="caution">
    <text evidence="1">The sequence shown here is derived from an EMBL/GenBank/DDBJ whole genome shotgun (WGS) entry which is preliminary data.</text>
</comment>
<organism evidence="1 2">
    <name type="scientific">Fusarium oxysporum f. sp. rapae</name>
    <dbReference type="NCBI Taxonomy" id="485398"/>
    <lineage>
        <taxon>Eukaryota</taxon>
        <taxon>Fungi</taxon>
        <taxon>Dikarya</taxon>
        <taxon>Ascomycota</taxon>
        <taxon>Pezizomycotina</taxon>
        <taxon>Sordariomycetes</taxon>
        <taxon>Hypocreomycetidae</taxon>
        <taxon>Hypocreales</taxon>
        <taxon>Nectriaceae</taxon>
        <taxon>Fusarium</taxon>
        <taxon>Fusarium oxysporum species complex</taxon>
    </lineage>
</organism>
<sequence>MASQAIEAKHRELGGDAGFLGRATTGLAQDTGIGGTLGCHIDYSGGSIYWTSTEGAHAIYGEIYRKWISVGGPNSNLGYPKTDETSTQDGKGRFNDFAINGGDTGSIYWTASNGAFLIYGVIWLKWRSIGRETSNLGYPITDETSTPDGKCRFNDFAINGNPTGSIYWTPSQGAHLIYGQIWLKWKSIGGEGSNLGYPITDEASTPDGKCRFNDFAMDGNWTGSIYWTPSLGAFLIYGQIFLKWKSTGGESGVLGYPITDESTAGDHGGRYNDFSNGGSIYWSPSTGAHVISGALPSELSWGAINIVFPEGVAAGGGVNLTVTSGGHTTFSGGFHDSGLVDYNYGVACVFVDADNQPWSVGHSGHISGTFGSGSRQDNFKEESDRAELARNWRAVAAAKPDLHTNARVGLDIGSIVETLVQALGVAGQVIALV</sequence>